<accession>A0A108U496</accession>
<evidence type="ECO:0000313" key="2">
    <source>
        <dbReference type="Proteomes" id="UP000023435"/>
    </source>
</evidence>
<dbReference type="OrthoDB" id="6026866at2"/>
<proteinExistence type="predicted"/>
<sequence length="57" mass="5844">MNREQAEQVAAHLAAGMLASGQYAMTDDTGNDAEFAASLYQAIVDKLLVSRAGSGAG</sequence>
<keyword evidence="2" id="KW-1185">Reference proteome</keyword>
<dbReference type="Proteomes" id="UP000023435">
    <property type="component" value="Unassembled WGS sequence"/>
</dbReference>
<dbReference type="RefSeq" id="WP_157754054.1">
    <property type="nucleotide sequence ID" value="NZ_JAJA02000002.1"/>
</dbReference>
<gene>
    <name evidence="1" type="ORF">AZ78_4942</name>
</gene>
<name>A0A108U496_9GAMM</name>
<comment type="caution">
    <text evidence="1">The sequence shown here is derived from an EMBL/GenBank/DDBJ whole genome shotgun (WGS) entry which is preliminary data.</text>
</comment>
<protein>
    <submittedName>
        <fullName evidence="1">Uncharacterized protein</fullName>
    </submittedName>
</protein>
<organism evidence="1 2">
    <name type="scientific">Lysobacter capsici AZ78</name>
    <dbReference type="NCBI Taxonomy" id="1444315"/>
    <lineage>
        <taxon>Bacteria</taxon>
        <taxon>Pseudomonadati</taxon>
        <taxon>Pseudomonadota</taxon>
        <taxon>Gammaproteobacteria</taxon>
        <taxon>Lysobacterales</taxon>
        <taxon>Lysobacteraceae</taxon>
        <taxon>Lysobacter</taxon>
    </lineage>
</organism>
<evidence type="ECO:0000313" key="1">
    <source>
        <dbReference type="EMBL" id="KWS02275.1"/>
    </source>
</evidence>
<dbReference type="AlphaFoldDB" id="A0A108U496"/>
<reference evidence="1 2" key="1">
    <citation type="journal article" date="2014" name="Genome Announc.">
        <title>Draft Genome Sequence of Lysobacter capsici AZ78, a Bacterium Antagonistic to Plant-Pathogenic Oomycetes.</title>
        <authorList>
            <person name="Puopolo G."/>
            <person name="Sonego P."/>
            <person name="Engelen K."/>
            <person name="Pertot I."/>
        </authorList>
    </citation>
    <scope>NUCLEOTIDE SEQUENCE [LARGE SCALE GENOMIC DNA]</scope>
    <source>
        <strain evidence="1 2">AZ78</strain>
    </source>
</reference>
<dbReference type="EMBL" id="JAJA02000002">
    <property type="protein sequence ID" value="KWS02275.1"/>
    <property type="molecule type" value="Genomic_DNA"/>
</dbReference>